<evidence type="ECO:0000313" key="4">
    <source>
        <dbReference type="EMBL" id="PSB59411.1"/>
    </source>
</evidence>
<evidence type="ECO:0000313" key="5">
    <source>
        <dbReference type="Proteomes" id="UP000238937"/>
    </source>
</evidence>
<gene>
    <name evidence="4" type="ORF">C7B77_00885</name>
</gene>
<comment type="caution">
    <text evidence="4">The sequence shown here is derived from an EMBL/GenBank/DDBJ whole genome shotgun (WGS) entry which is preliminary data.</text>
</comment>
<dbReference type="Gene3D" id="2.40.50.140">
    <property type="entry name" value="Nucleic acid-binding proteins"/>
    <property type="match status" value="1"/>
</dbReference>
<dbReference type="OrthoDB" id="513679at2"/>
<dbReference type="RefSeq" id="WP_106299435.1">
    <property type="nucleotide sequence ID" value="NZ_PVWO01000006.1"/>
</dbReference>
<protein>
    <submittedName>
        <fullName evidence="4">Single-stranded DNA-binding protein</fullName>
    </submittedName>
</protein>
<accession>A0A2T1GNE9</accession>
<dbReference type="PROSITE" id="PS50935">
    <property type="entry name" value="SSB"/>
    <property type="match status" value="1"/>
</dbReference>
<evidence type="ECO:0000256" key="1">
    <source>
        <dbReference type="ARBA" id="ARBA00023125"/>
    </source>
</evidence>
<feature type="region of interest" description="Disordered" evidence="3">
    <location>
        <begin position="109"/>
        <end position="150"/>
    </location>
</feature>
<evidence type="ECO:0000256" key="3">
    <source>
        <dbReference type="SAM" id="MobiDB-lite"/>
    </source>
</evidence>
<keyword evidence="5" id="KW-1185">Reference proteome</keyword>
<dbReference type="SUPFAM" id="SSF50249">
    <property type="entry name" value="Nucleic acid-binding proteins"/>
    <property type="match status" value="1"/>
</dbReference>
<dbReference type="InterPro" id="IPR000424">
    <property type="entry name" value="Primosome_PriB/ssb"/>
</dbReference>
<dbReference type="CDD" id="cd04496">
    <property type="entry name" value="SSB_OBF"/>
    <property type="match status" value="1"/>
</dbReference>
<dbReference type="Proteomes" id="UP000238937">
    <property type="component" value="Unassembled WGS sequence"/>
</dbReference>
<proteinExistence type="predicted"/>
<feature type="compositionally biased region" description="Low complexity" evidence="3">
    <location>
        <begin position="109"/>
        <end position="132"/>
    </location>
</feature>
<dbReference type="EMBL" id="PVWO01000006">
    <property type="protein sequence ID" value="PSB59411.1"/>
    <property type="molecule type" value="Genomic_DNA"/>
</dbReference>
<dbReference type="GO" id="GO:0003697">
    <property type="term" value="F:single-stranded DNA binding"/>
    <property type="evidence" value="ECO:0007669"/>
    <property type="project" value="InterPro"/>
</dbReference>
<dbReference type="Pfam" id="PF00436">
    <property type="entry name" value="SSB"/>
    <property type="match status" value="1"/>
</dbReference>
<dbReference type="AlphaFoldDB" id="A0A2T1GNE9"/>
<evidence type="ECO:0000256" key="2">
    <source>
        <dbReference type="PROSITE-ProRule" id="PRU00252"/>
    </source>
</evidence>
<keyword evidence="1 2" id="KW-0238">DNA-binding</keyword>
<sequence>MNSCILMAEIIKNPELRSTPDNQMEIANMVVQFAPPLGSRPGERSPTIEVVGWNTVATDMKENYKQGDRVTIEGRLQMNTIERDGYKEKRAQLIASHIYRMSTVDVPAAAPTATAAAQSSSSPSRSAATPAPRVEERPAFDAEDGDNIPF</sequence>
<name>A0A2T1GNE9_9CYAN</name>
<reference evidence="4 5" key="1">
    <citation type="submission" date="2018-03" db="EMBL/GenBank/DDBJ databases">
        <title>The ancient ancestry and fast evolution of plastids.</title>
        <authorList>
            <person name="Moore K.R."/>
            <person name="Magnabosco C."/>
            <person name="Momper L."/>
            <person name="Gold D.A."/>
            <person name="Bosak T."/>
            <person name="Fournier G.P."/>
        </authorList>
    </citation>
    <scope>NUCLEOTIDE SEQUENCE [LARGE SCALE GENOMIC DNA]</scope>
    <source>
        <strain evidence="4 5">CCALA 037</strain>
    </source>
</reference>
<feature type="compositionally biased region" description="Acidic residues" evidence="3">
    <location>
        <begin position="141"/>
        <end position="150"/>
    </location>
</feature>
<organism evidence="4 5">
    <name type="scientific">Chamaesiphon polymorphus CCALA 037</name>
    <dbReference type="NCBI Taxonomy" id="2107692"/>
    <lineage>
        <taxon>Bacteria</taxon>
        <taxon>Bacillati</taxon>
        <taxon>Cyanobacteriota</taxon>
        <taxon>Cyanophyceae</taxon>
        <taxon>Gomontiellales</taxon>
        <taxon>Chamaesiphonaceae</taxon>
        <taxon>Chamaesiphon</taxon>
    </lineage>
</organism>
<dbReference type="InterPro" id="IPR012340">
    <property type="entry name" value="NA-bd_OB-fold"/>
</dbReference>